<keyword evidence="3" id="KW-1185">Reference proteome</keyword>
<reference evidence="4" key="1">
    <citation type="submission" date="2025-08" db="UniProtKB">
        <authorList>
            <consortium name="RefSeq"/>
        </authorList>
    </citation>
    <scope>IDENTIFICATION</scope>
</reference>
<evidence type="ECO:0000256" key="1">
    <source>
        <dbReference type="SAM" id="MobiDB-lite"/>
    </source>
</evidence>
<organism evidence="3 4">
    <name type="scientific">Priapulus caudatus</name>
    <name type="common">Priapulid worm</name>
    <dbReference type="NCBI Taxonomy" id="37621"/>
    <lineage>
        <taxon>Eukaryota</taxon>
        <taxon>Metazoa</taxon>
        <taxon>Ecdysozoa</taxon>
        <taxon>Scalidophora</taxon>
        <taxon>Priapulida</taxon>
        <taxon>Priapulimorpha</taxon>
        <taxon>Priapulimorphida</taxon>
        <taxon>Priapulidae</taxon>
        <taxon>Priapulus</taxon>
    </lineage>
</organism>
<gene>
    <name evidence="4" type="primary">LOC106820198</name>
</gene>
<protein>
    <submittedName>
        <fullName evidence="4">Scm-like with four MBT domains protein 1</fullName>
    </submittedName>
</protein>
<dbReference type="RefSeq" id="XP_014680225.1">
    <property type="nucleotide sequence ID" value="XM_014824739.1"/>
</dbReference>
<evidence type="ECO:0000313" key="4">
    <source>
        <dbReference type="RefSeq" id="XP_014680225.1"/>
    </source>
</evidence>
<sequence length="133" mass="14949">MKEVLSMFISVAYKSSRVLRELQLTGKPAPACTSPVKAKYKGKTYRATVEICKNTDQVGEFCRQVCIRLECCPYLFGPDFVNNNCPENCSQLTKTKYTYYYARRSKRPGRPQGAHEPHRTEGTGSARRGSIGA</sequence>
<proteinExistence type="predicted"/>
<name>A0ABM1F704_PRICU</name>
<accession>A0ABM1F704</accession>
<feature type="domain" description="SLED" evidence="2">
    <location>
        <begin position="1"/>
        <end position="78"/>
    </location>
</feature>
<dbReference type="GeneID" id="106820198"/>
<dbReference type="Pfam" id="PF12140">
    <property type="entry name" value="SLED"/>
    <property type="match status" value="1"/>
</dbReference>
<dbReference type="Proteomes" id="UP000695022">
    <property type="component" value="Unplaced"/>
</dbReference>
<dbReference type="Gene3D" id="3.90.1150.190">
    <property type="entry name" value="SLED domain"/>
    <property type="match status" value="1"/>
</dbReference>
<evidence type="ECO:0000313" key="3">
    <source>
        <dbReference type="Proteomes" id="UP000695022"/>
    </source>
</evidence>
<dbReference type="InterPro" id="IPR021987">
    <property type="entry name" value="SLED"/>
</dbReference>
<feature type="region of interest" description="Disordered" evidence="1">
    <location>
        <begin position="105"/>
        <end position="133"/>
    </location>
</feature>
<evidence type="ECO:0000259" key="2">
    <source>
        <dbReference type="Pfam" id="PF12140"/>
    </source>
</evidence>
<dbReference type="InterPro" id="IPR038348">
    <property type="entry name" value="SLED_sf"/>
</dbReference>